<feature type="region of interest" description="Disordered" evidence="2">
    <location>
        <begin position="38"/>
        <end position="73"/>
    </location>
</feature>
<accession>G0P0M6</accession>
<proteinExistence type="predicted"/>
<evidence type="ECO:0000256" key="1">
    <source>
        <dbReference type="ARBA" id="ARBA00022734"/>
    </source>
</evidence>
<evidence type="ECO:0000313" key="4">
    <source>
        <dbReference type="EMBL" id="EGT41798.1"/>
    </source>
</evidence>
<organism evidence="5">
    <name type="scientific">Caenorhabditis brenneri</name>
    <name type="common">Nematode worm</name>
    <dbReference type="NCBI Taxonomy" id="135651"/>
    <lineage>
        <taxon>Eukaryota</taxon>
        <taxon>Metazoa</taxon>
        <taxon>Ecdysozoa</taxon>
        <taxon>Nematoda</taxon>
        <taxon>Chromadorea</taxon>
        <taxon>Rhabditida</taxon>
        <taxon>Rhabditina</taxon>
        <taxon>Rhabditomorpha</taxon>
        <taxon>Rhabditoidea</taxon>
        <taxon>Rhabditidae</taxon>
        <taxon>Peloderinae</taxon>
        <taxon>Caenorhabditis</taxon>
    </lineage>
</organism>
<dbReference type="HOGENOM" id="CLU_2706984_0_0_1"/>
<evidence type="ECO:0000256" key="2">
    <source>
        <dbReference type="SAM" id="MobiDB-lite"/>
    </source>
</evidence>
<sequence length="73" mass="8227">MSVSSLHRLDSPVYKHRLNPLIIGQLTVNGDVLVNSVEVTAVPEEEEEDFEDDEGVEDEDDQDDENAEKEDVK</sequence>
<dbReference type="EMBL" id="GL380002">
    <property type="protein sequence ID" value="EGT41798.1"/>
    <property type="molecule type" value="Genomic_DNA"/>
</dbReference>
<reference evidence="5" key="1">
    <citation type="submission" date="2011-07" db="EMBL/GenBank/DDBJ databases">
        <authorList>
            <consortium name="Caenorhabditis brenneri Sequencing and Analysis Consortium"/>
            <person name="Wilson R.K."/>
        </authorList>
    </citation>
    <scope>NUCLEOTIDE SEQUENCE [LARGE SCALE GENOMIC DNA]</scope>
    <source>
        <strain evidence="5">PB2801</strain>
    </source>
</reference>
<dbReference type="InParanoid" id="G0P0M6"/>
<evidence type="ECO:0000259" key="3">
    <source>
        <dbReference type="PROSITE" id="PS51304"/>
    </source>
</evidence>
<keyword evidence="5" id="KW-1185">Reference proteome</keyword>
<name>G0P0M6_CAEBE</name>
<dbReference type="Proteomes" id="UP000008068">
    <property type="component" value="Unassembled WGS sequence"/>
</dbReference>
<dbReference type="GO" id="GO:0030246">
    <property type="term" value="F:carbohydrate binding"/>
    <property type="evidence" value="ECO:0007669"/>
    <property type="project" value="UniProtKB-KW"/>
</dbReference>
<dbReference type="InterPro" id="IPR001079">
    <property type="entry name" value="Galectin_CRD"/>
</dbReference>
<dbReference type="PROSITE" id="PS51304">
    <property type="entry name" value="GALECTIN"/>
    <property type="match status" value="1"/>
</dbReference>
<dbReference type="AlphaFoldDB" id="G0P0M6"/>
<feature type="domain" description="Galectin" evidence="3">
    <location>
        <begin position="1"/>
        <end position="40"/>
    </location>
</feature>
<protein>
    <recommendedName>
        <fullName evidence="3">Galectin domain-containing protein</fullName>
    </recommendedName>
</protein>
<feature type="compositionally biased region" description="Acidic residues" evidence="2">
    <location>
        <begin position="43"/>
        <end position="73"/>
    </location>
</feature>
<keyword evidence="1" id="KW-0430">Lectin</keyword>
<evidence type="ECO:0000313" key="5">
    <source>
        <dbReference type="Proteomes" id="UP000008068"/>
    </source>
</evidence>
<gene>
    <name evidence="4" type="ORF">CAEBREN_07477</name>
</gene>